<gene>
    <name evidence="1" type="ORF">GBAR_LOCUS2116</name>
</gene>
<accession>A0AA35R062</accession>
<dbReference type="GO" id="GO:0046872">
    <property type="term" value="F:metal ion binding"/>
    <property type="evidence" value="ECO:0007669"/>
    <property type="project" value="InterPro"/>
</dbReference>
<keyword evidence="1" id="KW-0378">Hydrolase</keyword>
<comment type="caution">
    <text evidence="1">The sequence shown here is derived from an EMBL/GenBank/DDBJ whole genome shotgun (WGS) entry which is preliminary data.</text>
</comment>
<evidence type="ECO:0000313" key="2">
    <source>
        <dbReference type="Proteomes" id="UP001174909"/>
    </source>
</evidence>
<dbReference type="GO" id="GO:0008233">
    <property type="term" value="F:peptidase activity"/>
    <property type="evidence" value="ECO:0007669"/>
    <property type="project" value="UniProtKB-KW"/>
</dbReference>
<organism evidence="1 2">
    <name type="scientific">Geodia barretti</name>
    <name type="common">Barrett's horny sponge</name>
    <dbReference type="NCBI Taxonomy" id="519541"/>
    <lineage>
        <taxon>Eukaryota</taxon>
        <taxon>Metazoa</taxon>
        <taxon>Porifera</taxon>
        <taxon>Demospongiae</taxon>
        <taxon>Heteroscleromorpha</taxon>
        <taxon>Tetractinellida</taxon>
        <taxon>Astrophorina</taxon>
        <taxon>Geodiidae</taxon>
        <taxon>Geodia</taxon>
    </lineage>
</organism>
<reference evidence="1" key="1">
    <citation type="submission" date="2023-03" db="EMBL/GenBank/DDBJ databases">
        <authorList>
            <person name="Steffen K."/>
            <person name="Cardenas P."/>
        </authorList>
    </citation>
    <scope>NUCLEOTIDE SEQUENCE</scope>
</reference>
<name>A0AA35R062_GEOBA</name>
<dbReference type="SUPFAM" id="SSF63411">
    <property type="entry name" value="LuxS/MPP-like metallohydrolase"/>
    <property type="match status" value="1"/>
</dbReference>
<dbReference type="InterPro" id="IPR011249">
    <property type="entry name" value="Metalloenz_LuxS/M16"/>
</dbReference>
<dbReference type="EMBL" id="CASHTH010000300">
    <property type="protein sequence ID" value="CAI7997237.1"/>
    <property type="molecule type" value="Genomic_DNA"/>
</dbReference>
<evidence type="ECO:0000313" key="1">
    <source>
        <dbReference type="EMBL" id="CAI7997237.1"/>
    </source>
</evidence>
<sequence length="147" mass="17080">MWQRDPNADTTLHLFDKCIQWCFCGEFSEEDVNEAKLMTIAELDSPISPGSRGSLMFLQHITPEMQYFHRQQILQVNKQDMIESTARPFVLGIPSTWCIAPQPILCKIITLRKTSKSKRYMMNNKCCEVLLFVDKRTLWLCKCSVTV</sequence>
<protein>
    <submittedName>
        <fullName evidence="1">Presequence protease, mitochondrial</fullName>
    </submittedName>
</protein>
<dbReference type="Gene3D" id="3.30.830.10">
    <property type="entry name" value="Metalloenzyme, LuxS/M16 peptidase-like"/>
    <property type="match status" value="1"/>
</dbReference>
<proteinExistence type="predicted"/>
<dbReference type="Proteomes" id="UP001174909">
    <property type="component" value="Unassembled WGS sequence"/>
</dbReference>
<keyword evidence="2" id="KW-1185">Reference proteome</keyword>
<keyword evidence="1" id="KW-0645">Protease</keyword>
<dbReference type="GO" id="GO:0006508">
    <property type="term" value="P:proteolysis"/>
    <property type="evidence" value="ECO:0007669"/>
    <property type="project" value="UniProtKB-KW"/>
</dbReference>
<dbReference type="AlphaFoldDB" id="A0AA35R062"/>